<gene>
    <name evidence="1" type="ORF">GCK32_014835</name>
</gene>
<accession>A0AAN8F4F9</accession>
<name>A0AAN8F4F9_TRICO</name>
<sequence>MAFADMLQFVHFWRFEVQSTFSMRDADNFSTIYGPRIYEWCIRIDRGDTFGFRNIENRGVELSIEPTIRAFNTRLPADSTCTFNLVVVDQRTNKVLLKARPQVCPVVDELHGNRGYYVPQNSDLGTALQKMLKGNEYFGHICELTSVMALPISSFNLDEIENLALRTPSYPDYRFRMLTDRH</sequence>
<evidence type="ECO:0000313" key="1">
    <source>
        <dbReference type="EMBL" id="KAK5964888.1"/>
    </source>
</evidence>
<dbReference type="AlphaFoldDB" id="A0AAN8F4F9"/>
<reference evidence="1 2" key="1">
    <citation type="submission" date="2019-10" db="EMBL/GenBank/DDBJ databases">
        <title>Assembly and Annotation for the nematode Trichostrongylus colubriformis.</title>
        <authorList>
            <person name="Martin J."/>
        </authorList>
    </citation>
    <scope>NUCLEOTIDE SEQUENCE [LARGE SCALE GENOMIC DNA]</scope>
    <source>
        <strain evidence="1">G859</strain>
        <tissue evidence="1">Whole worm</tissue>
    </source>
</reference>
<protein>
    <submittedName>
        <fullName evidence="1">Uncharacterized protein</fullName>
    </submittedName>
</protein>
<organism evidence="1 2">
    <name type="scientific">Trichostrongylus colubriformis</name>
    <name type="common">Black scour worm</name>
    <dbReference type="NCBI Taxonomy" id="6319"/>
    <lineage>
        <taxon>Eukaryota</taxon>
        <taxon>Metazoa</taxon>
        <taxon>Ecdysozoa</taxon>
        <taxon>Nematoda</taxon>
        <taxon>Chromadorea</taxon>
        <taxon>Rhabditida</taxon>
        <taxon>Rhabditina</taxon>
        <taxon>Rhabditomorpha</taxon>
        <taxon>Strongyloidea</taxon>
        <taxon>Trichostrongylidae</taxon>
        <taxon>Trichostrongylus</taxon>
    </lineage>
</organism>
<proteinExistence type="predicted"/>
<dbReference type="EMBL" id="WIXE01025247">
    <property type="protein sequence ID" value="KAK5964888.1"/>
    <property type="molecule type" value="Genomic_DNA"/>
</dbReference>
<keyword evidence="2" id="KW-1185">Reference proteome</keyword>
<comment type="caution">
    <text evidence="1">The sequence shown here is derived from an EMBL/GenBank/DDBJ whole genome shotgun (WGS) entry which is preliminary data.</text>
</comment>
<dbReference type="Proteomes" id="UP001331761">
    <property type="component" value="Unassembled WGS sequence"/>
</dbReference>
<evidence type="ECO:0000313" key="2">
    <source>
        <dbReference type="Proteomes" id="UP001331761"/>
    </source>
</evidence>